<evidence type="ECO:0000256" key="4">
    <source>
        <dbReference type="ARBA" id="ARBA00023136"/>
    </source>
</evidence>
<keyword evidence="2 5" id="KW-0812">Transmembrane</keyword>
<sequence>MEVDPQHQWAVHPDLLIQIGLGSVGISPASCPWILGVLRGPNKVPLHSMVVVALVTVTFILVGEINTLAPVVTMPFLLTYASIDYAYFALAQTFDIQHRREERFSHSQTFQPAQHQGGYGTTKESSSEVVHKFGNDLDMLFPERTRHKKGMGI</sequence>
<reference evidence="6" key="1">
    <citation type="submission" date="2020-11" db="EMBL/GenBank/DDBJ databases">
        <authorList>
            <person name="Tran Van P."/>
        </authorList>
    </citation>
    <scope>NUCLEOTIDE SEQUENCE</scope>
</reference>
<keyword evidence="3 5" id="KW-1133">Transmembrane helix</keyword>
<evidence type="ECO:0008006" key="7">
    <source>
        <dbReference type="Google" id="ProtNLM"/>
    </source>
</evidence>
<comment type="subcellular location">
    <subcellularLocation>
        <location evidence="1">Membrane</location>
        <topology evidence="1">Multi-pass membrane protein</topology>
    </subcellularLocation>
</comment>
<dbReference type="GO" id="GO:0016020">
    <property type="term" value="C:membrane"/>
    <property type="evidence" value="ECO:0007669"/>
    <property type="project" value="UniProtKB-SubCell"/>
</dbReference>
<name>A0A7R9GXQ8_TIMPO</name>
<evidence type="ECO:0000313" key="6">
    <source>
        <dbReference type="EMBL" id="CAD7400603.1"/>
    </source>
</evidence>
<keyword evidence="4 5" id="KW-0472">Membrane</keyword>
<dbReference type="EMBL" id="OD001096">
    <property type="protein sequence ID" value="CAD7400603.1"/>
    <property type="molecule type" value="Genomic_DNA"/>
</dbReference>
<feature type="transmembrane region" description="Helical" evidence="5">
    <location>
        <begin position="44"/>
        <end position="62"/>
    </location>
</feature>
<dbReference type="GO" id="GO:0006884">
    <property type="term" value="P:cell volume homeostasis"/>
    <property type="evidence" value="ECO:0007669"/>
    <property type="project" value="TreeGrafter"/>
</dbReference>
<evidence type="ECO:0000256" key="3">
    <source>
        <dbReference type="ARBA" id="ARBA00022989"/>
    </source>
</evidence>
<dbReference type="PANTHER" id="PTHR11827:SF6">
    <property type="entry name" value="SOLUTE CARRIER FAMILY 12 MEMBER 8"/>
    <property type="match status" value="1"/>
</dbReference>
<gene>
    <name evidence="6" type="ORF">TPSB3V08_LOCUS2689</name>
</gene>
<accession>A0A7R9GXQ8</accession>
<feature type="transmembrane region" description="Helical" evidence="5">
    <location>
        <begin position="68"/>
        <end position="90"/>
    </location>
</feature>
<dbReference type="PANTHER" id="PTHR11827">
    <property type="entry name" value="SOLUTE CARRIER FAMILY 12, CATION COTRANSPORTERS"/>
    <property type="match status" value="1"/>
</dbReference>
<dbReference type="Gene3D" id="1.20.1740.10">
    <property type="entry name" value="Amino acid/polyamine transporter I"/>
    <property type="match status" value="1"/>
</dbReference>
<feature type="transmembrane region" description="Helical" evidence="5">
    <location>
        <begin position="15"/>
        <end position="37"/>
    </location>
</feature>
<protein>
    <recommendedName>
        <fullName evidence="7">Solute carrier family 12 member 8</fullName>
    </recommendedName>
</protein>
<evidence type="ECO:0000256" key="5">
    <source>
        <dbReference type="SAM" id="Phobius"/>
    </source>
</evidence>
<dbReference type="GO" id="GO:0055075">
    <property type="term" value="P:potassium ion homeostasis"/>
    <property type="evidence" value="ECO:0007669"/>
    <property type="project" value="TreeGrafter"/>
</dbReference>
<organism evidence="6">
    <name type="scientific">Timema poppense</name>
    <name type="common">Walking stick</name>
    <dbReference type="NCBI Taxonomy" id="170557"/>
    <lineage>
        <taxon>Eukaryota</taxon>
        <taxon>Metazoa</taxon>
        <taxon>Ecdysozoa</taxon>
        <taxon>Arthropoda</taxon>
        <taxon>Hexapoda</taxon>
        <taxon>Insecta</taxon>
        <taxon>Pterygota</taxon>
        <taxon>Neoptera</taxon>
        <taxon>Polyneoptera</taxon>
        <taxon>Phasmatodea</taxon>
        <taxon>Timematodea</taxon>
        <taxon>Timematoidea</taxon>
        <taxon>Timematidae</taxon>
        <taxon>Timema</taxon>
    </lineage>
</organism>
<evidence type="ECO:0000256" key="1">
    <source>
        <dbReference type="ARBA" id="ARBA00004141"/>
    </source>
</evidence>
<evidence type="ECO:0000256" key="2">
    <source>
        <dbReference type="ARBA" id="ARBA00022692"/>
    </source>
</evidence>
<dbReference type="GO" id="GO:1990573">
    <property type="term" value="P:potassium ion import across plasma membrane"/>
    <property type="evidence" value="ECO:0007669"/>
    <property type="project" value="TreeGrafter"/>
</dbReference>
<proteinExistence type="predicted"/>
<dbReference type="GO" id="GO:0015379">
    <property type="term" value="F:potassium:chloride symporter activity"/>
    <property type="evidence" value="ECO:0007669"/>
    <property type="project" value="TreeGrafter"/>
</dbReference>
<dbReference type="InterPro" id="IPR004842">
    <property type="entry name" value="SLC12A_fam"/>
</dbReference>
<dbReference type="GO" id="GO:0055064">
    <property type="term" value="P:chloride ion homeostasis"/>
    <property type="evidence" value="ECO:0007669"/>
    <property type="project" value="TreeGrafter"/>
</dbReference>
<dbReference type="AlphaFoldDB" id="A0A7R9GXQ8"/>